<reference evidence="2 3" key="1">
    <citation type="journal article" date="2019" name="Commun. Biol.">
        <title>The bagworm genome reveals a unique fibroin gene that provides high tensile strength.</title>
        <authorList>
            <person name="Kono N."/>
            <person name="Nakamura H."/>
            <person name="Ohtoshi R."/>
            <person name="Tomita M."/>
            <person name="Numata K."/>
            <person name="Arakawa K."/>
        </authorList>
    </citation>
    <scope>NUCLEOTIDE SEQUENCE [LARGE SCALE GENOMIC DNA]</scope>
</reference>
<evidence type="ECO:0000256" key="1">
    <source>
        <dbReference type="SAM" id="MobiDB-lite"/>
    </source>
</evidence>
<proteinExistence type="predicted"/>
<dbReference type="AlphaFoldDB" id="A0A4C1UZX5"/>
<feature type="region of interest" description="Disordered" evidence="1">
    <location>
        <begin position="92"/>
        <end position="113"/>
    </location>
</feature>
<feature type="compositionally biased region" description="Basic and acidic residues" evidence="1">
    <location>
        <begin position="92"/>
        <end position="108"/>
    </location>
</feature>
<organism evidence="2 3">
    <name type="scientific">Eumeta variegata</name>
    <name type="common">Bagworm moth</name>
    <name type="synonym">Eumeta japonica</name>
    <dbReference type="NCBI Taxonomy" id="151549"/>
    <lineage>
        <taxon>Eukaryota</taxon>
        <taxon>Metazoa</taxon>
        <taxon>Ecdysozoa</taxon>
        <taxon>Arthropoda</taxon>
        <taxon>Hexapoda</taxon>
        <taxon>Insecta</taxon>
        <taxon>Pterygota</taxon>
        <taxon>Neoptera</taxon>
        <taxon>Endopterygota</taxon>
        <taxon>Lepidoptera</taxon>
        <taxon>Glossata</taxon>
        <taxon>Ditrysia</taxon>
        <taxon>Tineoidea</taxon>
        <taxon>Psychidae</taxon>
        <taxon>Oiketicinae</taxon>
        <taxon>Eumeta</taxon>
    </lineage>
</organism>
<sequence length="355" mass="39680">MLVMHDSSHDDDFFLRTHENNGTSHDTPKATAERAVDDFRTERRIASAAVESTDSTCSRSRWVFVWASTRIESGTFRPDQHGLDRATAARRLEARTARTETKRSRGEAPESPPPIGTCIRWGVVIACPALWKGIRYLMKAKRQIHRPRRLKDHPCPQRCSRGRGWTRVSGDRRRAADDRRRAAGQRGELRLTVELTEAVAAVSGCTRAALSGRAMSPIAALLALAAAAAAAPRHVIGDLRICRTKDFNGSRARSKRRPRMRLRHSTAVHESIFAVPFRSDLQVSVPRGTTATLAEVRRTFPRNSGARRRGSGHCLRGTVTAAGSARRRPRRPMDISWNRARYTRVAREMTLLISG</sequence>
<evidence type="ECO:0000313" key="3">
    <source>
        <dbReference type="Proteomes" id="UP000299102"/>
    </source>
</evidence>
<evidence type="ECO:0000313" key="2">
    <source>
        <dbReference type="EMBL" id="GBP32031.1"/>
    </source>
</evidence>
<comment type="caution">
    <text evidence="2">The sequence shown here is derived from an EMBL/GenBank/DDBJ whole genome shotgun (WGS) entry which is preliminary data.</text>
</comment>
<dbReference type="Proteomes" id="UP000299102">
    <property type="component" value="Unassembled WGS sequence"/>
</dbReference>
<keyword evidence="3" id="KW-1185">Reference proteome</keyword>
<name>A0A4C1UZX5_EUMVA</name>
<protein>
    <submittedName>
        <fullName evidence="2">Uncharacterized protein</fullName>
    </submittedName>
</protein>
<accession>A0A4C1UZX5</accession>
<gene>
    <name evidence="2" type="ORF">EVAR_21065_1</name>
</gene>
<dbReference type="EMBL" id="BGZK01000254">
    <property type="protein sequence ID" value="GBP32031.1"/>
    <property type="molecule type" value="Genomic_DNA"/>
</dbReference>